<name>A0AAV4TX40_CAEEX</name>
<protein>
    <submittedName>
        <fullName evidence="1">Uncharacterized protein</fullName>
    </submittedName>
</protein>
<accession>A0AAV4TX40</accession>
<comment type="caution">
    <text evidence="1">The sequence shown here is derived from an EMBL/GenBank/DDBJ whole genome shotgun (WGS) entry which is preliminary data.</text>
</comment>
<keyword evidence="2" id="KW-1185">Reference proteome</keyword>
<gene>
    <name evidence="1" type="ORF">CEXT_173941</name>
</gene>
<evidence type="ECO:0000313" key="2">
    <source>
        <dbReference type="Proteomes" id="UP001054945"/>
    </source>
</evidence>
<organism evidence="1 2">
    <name type="scientific">Caerostris extrusa</name>
    <name type="common">Bark spider</name>
    <name type="synonym">Caerostris bankana</name>
    <dbReference type="NCBI Taxonomy" id="172846"/>
    <lineage>
        <taxon>Eukaryota</taxon>
        <taxon>Metazoa</taxon>
        <taxon>Ecdysozoa</taxon>
        <taxon>Arthropoda</taxon>
        <taxon>Chelicerata</taxon>
        <taxon>Arachnida</taxon>
        <taxon>Araneae</taxon>
        <taxon>Araneomorphae</taxon>
        <taxon>Entelegynae</taxon>
        <taxon>Araneoidea</taxon>
        <taxon>Araneidae</taxon>
        <taxon>Caerostris</taxon>
    </lineage>
</organism>
<sequence>MIILEHPPQLALITLRNRPSTTADIWQYKSTEVEDLCNDIKEQQVMRNEQLVFPFYIPLRHHKNLHDRICKSGVS</sequence>
<dbReference type="AlphaFoldDB" id="A0AAV4TX40"/>
<dbReference type="EMBL" id="BPLR01011930">
    <property type="protein sequence ID" value="GIY50036.1"/>
    <property type="molecule type" value="Genomic_DNA"/>
</dbReference>
<evidence type="ECO:0000313" key="1">
    <source>
        <dbReference type="EMBL" id="GIY50036.1"/>
    </source>
</evidence>
<reference evidence="1 2" key="1">
    <citation type="submission" date="2021-06" db="EMBL/GenBank/DDBJ databases">
        <title>Caerostris extrusa draft genome.</title>
        <authorList>
            <person name="Kono N."/>
            <person name="Arakawa K."/>
        </authorList>
    </citation>
    <scope>NUCLEOTIDE SEQUENCE [LARGE SCALE GENOMIC DNA]</scope>
</reference>
<proteinExistence type="predicted"/>
<dbReference type="Proteomes" id="UP001054945">
    <property type="component" value="Unassembled WGS sequence"/>
</dbReference>